<keyword evidence="1" id="KW-0812">Transmembrane</keyword>
<keyword evidence="1" id="KW-1133">Transmembrane helix</keyword>
<dbReference type="EMBL" id="JPVP01000057">
    <property type="protein sequence ID" value="KGR83891.1"/>
    <property type="molecule type" value="Genomic_DNA"/>
</dbReference>
<sequence>MFRKFTKLYMVFLVGLIILGGVSIFLSGKPSEVERASLEEKAAQKTPGYATMTSLADIAGKHLEEDAILDIQVSPDEMREDALLQLQTTESATEDTLLKNTYDLLQDVQKIGSIETFTISWFMQLEDQNAEVLSLTLKKEELDELHTIRYSELPSITSKYVEHKALQ</sequence>
<proteinExistence type="predicted"/>
<name>A0A0A3IGK3_9BACI</name>
<dbReference type="eggNOG" id="ENOG5032JZF">
    <property type="taxonomic scope" value="Bacteria"/>
</dbReference>
<dbReference type="RefSeq" id="WP_036155816.1">
    <property type="nucleotide sequence ID" value="NZ_AVCX01000004.1"/>
</dbReference>
<reference evidence="2 3" key="1">
    <citation type="submission" date="2014-02" db="EMBL/GenBank/DDBJ databases">
        <title>Draft genome sequence of Lysinibacillus odysseyi NBRC 100172.</title>
        <authorList>
            <person name="Zhang F."/>
            <person name="Wang G."/>
            <person name="Zhang L."/>
        </authorList>
    </citation>
    <scope>NUCLEOTIDE SEQUENCE [LARGE SCALE GENOMIC DNA]</scope>
    <source>
        <strain evidence="2 3">NBRC 100172</strain>
    </source>
</reference>
<evidence type="ECO:0000256" key="1">
    <source>
        <dbReference type="SAM" id="Phobius"/>
    </source>
</evidence>
<comment type="caution">
    <text evidence="2">The sequence shown here is derived from an EMBL/GenBank/DDBJ whole genome shotgun (WGS) entry which is preliminary data.</text>
</comment>
<dbReference type="Proteomes" id="UP000030437">
    <property type="component" value="Unassembled WGS sequence"/>
</dbReference>
<dbReference type="AlphaFoldDB" id="A0A0A3IGK3"/>
<evidence type="ECO:0000313" key="3">
    <source>
        <dbReference type="Proteomes" id="UP000030437"/>
    </source>
</evidence>
<protein>
    <submittedName>
        <fullName evidence="2">Uncharacterized protein</fullName>
    </submittedName>
</protein>
<keyword evidence="1" id="KW-0472">Membrane</keyword>
<keyword evidence="3" id="KW-1185">Reference proteome</keyword>
<evidence type="ECO:0000313" key="2">
    <source>
        <dbReference type="EMBL" id="KGR83891.1"/>
    </source>
</evidence>
<accession>A0A0A3IGK3</accession>
<feature type="transmembrane region" description="Helical" evidence="1">
    <location>
        <begin position="7"/>
        <end position="26"/>
    </location>
</feature>
<gene>
    <name evidence="2" type="ORF">CD32_14435</name>
</gene>
<organism evidence="2 3">
    <name type="scientific">Lysinibacillus odysseyi 34hs-1 = NBRC 100172</name>
    <dbReference type="NCBI Taxonomy" id="1220589"/>
    <lineage>
        <taxon>Bacteria</taxon>
        <taxon>Bacillati</taxon>
        <taxon>Bacillota</taxon>
        <taxon>Bacilli</taxon>
        <taxon>Bacillales</taxon>
        <taxon>Bacillaceae</taxon>
        <taxon>Lysinibacillus</taxon>
    </lineage>
</organism>